<dbReference type="STRING" id="413434.SAMN04488132_102406"/>
<evidence type="ECO:0000256" key="3">
    <source>
        <dbReference type="SAM" id="SignalP"/>
    </source>
</evidence>
<name>A0A1T4LBK7_9BACT</name>
<feature type="chain" id="PRO_5012549519" evidence="3">
    <location>
        <begin position="18"/>
        <end position="361"/>
    </location>
</feature>
<evidence type="ECO:0000256" key="2">
    <source>
        <dbReference type="ARBA" id="ARBA00022525"/>
    </source>
</evidence>
<dbReference type="Proteomes" id="UP000190888">
    <property type="component" value="Unassembled WGS sequence"/>
</dbReference>
<dbReference type="PROSITE" id="PS51257">
    <property type="entry name" value="PROKAR_LIPOPROTEIN"/>
    <property type="match status" value="1"/>
</dbReference>
<reference evidence="4 5" key="1">
    <citation type="submission" date="2017-02" db="EMBL/GenBank/DDBJ databases">
        <authorList>
            <person name="Peterson S.W."/>
        </authorList>
    </citation>
    <scope>NUCLEOTIDE SEQUENCE [LARGE SCALE GENOMIC DNA]</scope>
    <source>
        <strain evidence="4 5">DSM 22335</strain>
    </source>
</reference>
<dbReference type="RefSeq" id="WP_245825556.1">
    <property type="nucleotide sequence ID" value="NZ_FUWH01000002.1"/>
</dbReference>
<dbReference type="SUPFAM" id="SSF63829">
    <property type="entry name" value="Calcium-dependent phosphotriesterase"/>
    <property type="match status" value="1"/>
</dbReference>
<dbReference type="PANTHER" id="PTHR10009:SF18">
    <property type="entry name" value="PROTEIN YELLOW-LIKE PROTEIN"/>
    <property type="match status" value="1"/>
</dbReference>
<dbReference type="AlphaFoldDB" id="A0A1T4LBK7"/>
<gene>
    <name evidence="4" type="ORF">SAMN04488132_102406</name>
</gene>
<keyword evidence="3" id="KW-0732">Signal</keyword>
<sequence length="361" mass="40724">MKIRGLFCSVIMLSAVACSKMSDNKPQLDLVYSNDTYQLTGVAITNTNRVFTNYPLWSDVYRYAVTEINGKTTETAYPNTEMNSWNPGQDGLSKWVCVQAVVAGKNNKLWVVDPASPKMQGVYNNSNKLVKIDLTNNTVERVYPVNTAAGPGSYINDVRVDEERGIAYMTNSQEGGIVIVDLNTGNVRQVLQGHYSVLSDPSFTFIIDGKELRKNGQPVKIHSDGIALSPDREWLYYKPLTDDKLYRIRTEFLRDASLTGTALGAKVEDLGRFTTTDGMILDKFGNLYLGDLQHNRIVRITPDMRMKEVISDERLIWPDSYSISEDGYLYISCSQINKQPEYNEGVNKRTSPYTIFRINIL</sequence>
<dbReference type="PANTHER" id="PTHR10009">
    <property type="entry name" value="PROTEIN YELLOW-RELATED"/>
    <property type="match status" value="1"/>
</dbReference>
<keyword evidence="2" id="KW-0964">Secreted</keyword>
<dbReference type="InterPro" id="IPR017996">
    <property type="entry name" value="MRJP/yellow-related"/>
</dbReference>
<feature type="signal peptide" evidence="3">
    <location>
        <begin position="1"/>
        <end position="17"/>
    </location>
</feature>
<dbReference type="InterPro" id="IPR011042">
    <property type="entry name" value="6-blade_b-propeller_TolB-like"/>
</dbReference>
<dbReference type="EMBL" id="FUWH01000002">
    <property type="protein sequence ID" value="SJZ51884.1"/>
    <property type="molecule type" value="Genomic_DNA"/>
</dbReference>
<dbReference type="GO" id="GO:0005576">
    <property type="term" value="C:extracellular region"/>
    <property type="evidence" value="ECO:0007669"/>
    <property type="project" value="UniProtKB-SubCell"/>
</dbReference>
<proteinExistence type="predicted"/>
<comment type="subcellular location">
    <subcellularLocation>
        <location evidence="1">Secreted</location>
    </subcellularLocation>
</comment>
<evidence type="ECO:0000313" key="4">
    <source>
        <dbReference type="EMBL" id="SJZ51884.1"/>
    </source>
</evidence>
<evidence type="ECO:0000256" key="1">
    <source>
        <dbReference type="ARBA" id="ARBA00004613"/>
    </source>
</evidence>
<keyword evidence="5" id="KW-1185">Reference proteome</keyword>
<protein>
    <submittedName>
        <fullName evidence="4">Major royal jelly protein</fullName>
    </submittedName>
</protein>
<organism evidence="4 5">
    <name type="scientific">Sediminibacterium ginsengisoli</name>
    <dbReference type="NCBI Taxonomy" id="413434"/>
    <lineage>
        <taxon>Bacteria</taxon>
        <taxon>Pseudomonadati</taxon>
        <taxon>Bacteroidota</taxon>
        <taxon>Chitinophagia</taxon>
        <taxon>Chitinophagales</taxon>
        <taxon>Chitinophagaceae</taxon>
        <taxon>Sediminibacterium</taxon>
    </lineage>
</organism>
<dbReference type="Pfam" id="PF03022">
    <property type="entry name" value="MRJP"/>
    <property type="match status" value="1"/>
</dbReference>
<evidence type="ECO:0000313" key="5">
    <source>
        <dbReference type="Proteomes" id="UP000190888"/>
    </source>
</evidence>
<accession>A0A1T4LBK7</accession>
<dbReference type="Gene3D" id="2.120.10.30">
    <property type="entry name" value="TolB, C-terminal domain"/>
    <property type="match status" value="1"/>
</dbReference>